<name>A0ABP0WHV0_9BRYO</name>
<proteinExistence type="predicted"/>
<sequence length="270" mass="29709">MPVKLMARSILVPLSFSNWKQCRGDCPFHCFNKVNLSAKLGLFSVVGRRRTRTRRRIAMFSSIRASSSSLGVVSSTSTGGISSDLELVSGALNEDAPPIVGSAMGDVREGGDVLQEIQAFVGERVSRKVEGVKKAWVSVEDALAPTPYAPAHGEDTILFIVLCFAMLSAFWVGNYVAPDWIFSETVFATKTTDKEIANRGDDEADLEILNVTTLEPSPLDIEQYDIEEIESLKDKKLSDIIKERRPLRDAALLGFQAAQQNAKKLRKSKK</sequence>
<evidence type="ECO:0000313" key="2">
    <source>
        <dbReference type="EMBL" id="CAK9266451.1"/>
    </source>
</evidence>
<feature type="transmembrane region" description="Helical" evidence="1">
    <location>
        <begin position="157"/>
        <end position="177"/>
    </location>
</feature>
<accession>A0ABP0WHV0</accession>
<dbReference type="EMBL" id="OZ020113">
    <property type="protein sequence ID" value="CAK9266451.1"/>
    <property type="molecule type" value="Genomic_DNA"/>
</dbReference>
<keyword evidence="1" id="KW-0472">Membrane</keyword>
<reference evidence="2" key="1">
    <citation type="submission" date="2024-02" db="EMBL/GenBank/DDBJ databases">
        <authorList>
            <consortium name="ELIXIR-Norway"/>
            <consortium name="Elixir Norway"/>
        </authorList>
    </citation>
    <scope>NUCLEOTIDE SEQUENCE</scope>
</reference>
<evidence type="ECO:0008006" key="4">
    <source>
        <dbReference type="Google" id="ProtNLM"/>
    </source>
</evidence>
<evidence type="ECO:0000313" key="3">
    <source>
        <dbReference type="Proteomes" id="UP001497444"/>
    </source>
</evidence>
<keyword evidence="1" id="KW-1133">Transmembrane helix</keyword>
<gene>
    <name evidence="2" type="ORF">CSSPJE1EN1_LOCUS11929</name>
</gene>
<keyword evidence="3" id="KW-1185">Reference proteome</keyword>
<keyword evidence="1" id="KW-0812">Transmembrane</keyword>
<protein>
    <recommendedName>
        <fullName evidence="4">Chlororespiratory reduction 41</fullName>
    </recommendedName>
</protein>
<evidence type="ECO:0000256" key="1">
    <source>
        <dbReference type="SAM" id="Phobius"/>
    </source>
</evidence>
<dbReference type="Proteomes" id="UP001497444">
    <property type="component" value="Chromosome 18"/>
</dbReference>
<organism evidence="2 3">
    <name type="scientific">Sphagnum jensenii</name>
    <dbReference type="NCBI Taxonomy" id="128206"/>
    <lineage>
        <taxon>Eukaryota</taxon>
        <taxon>Viridiplantae</taxon>
        <taxon>Streptophyta</taxon>
        <taxon>Embryophyta</taxon>
        <taxon>Bryophyta</taxon>
        <taxon>Sphagnophytina</taxon>
        <taxon>Sphagnopsida</taxon>
        <taxon>Sphagnales</taxon>
        <taxon>Sphagnaceae</taxon>
        <taxon>Sphagnum</taxon>
    </lineage>
</organism>